<proteinExistence type="predicted"/>
<evidence type="ECO:0000256" key="1">
    <source>
        <dbReference type="SAM" id="Phobius"/>
    </source>
</evidence>
<reference evidence="2" key="1">
    <citation type="journal article" date="2021" name="Proc. Natl. Acad. Sci. U.S.A.">
        <title>A Catalog of Tens of Thousands of Viruses from Human Metagenomes Reveals Hidden Associations with Chronic Diseases.</title>
        <authorList>
            <person name="Tisza M.J."/>
            <person name="Buck C.B."/>
        </authorList>
    </citation>
    <scope>NUCLEOTIDE SEQUENCE</scope>
    <source>
        <strain evidence="2">CtASH1</strain>
    </source>
</reference>
<name>A0A8S5VTZ9_9CAUD</name>
<organism evidence="2">
    <name type="scientific">Ackermannviridae sp</name>
    <dbReference type="NCBI Taxonomy" id="2831612"/>
    <lineage>
        <taxon>Viruses</taxon>
        <taxon>Duplodnaviria</taxon>
        <taxon>Heunggongvirae</taxon>
        <taxon>Uroviricota</taxon>
        <taxon>Caudoviricetes</taxon>
        <taxon>Pantevenvirales</taxon>
        <taxon>Ackermannviridae</taxon>
    </lineage>
</organism>
<feature type="transmembrane region" description="Helical" evidence="1">
    <location>
        <begin position="12"/>
        <end position="35"/>
    </location>
</feature>
<protein>
    <submittedName>
        <fullName evidence="2">Uncharacterized protein</fullName>
    </submittedName>
</protein>
<evidence type="ECO:0000313" key="2">
    <source>
        <dbReference type="EMBL" id="DAG97982.1"/>
    </source>
</evidence>
<keyword evidence="1" id="KW-0812">Transmembrane</keyword>
<keyword evidence="1" id="KW-1133">Transmembrane helix</keyword>
<sequence>MIGNRWFRQIVINATMFVMCSCFITFMIVSVMSFLSSKSITFYDSRSGQDTITLVDTIYVQNTDSTVAMDTVVRNMEINNDNVVND</sequence>
<dbReference type="PROSITE" id="PS51257">
    <property type="entry name" value="PROKAR_LIPOPROTEIN"/>
    <property type="match status" value="1"/>
</dbReference>
<accession>A0A8S5VTZ9</accession>
<keyword evidence="1" id="KW-0472">Membrane</keyword>
<dbReference type="EMBL" id="BK035393">
    <property type="protein sequence ID" value="DAG97982.1"/>
    <property type="molecule type" value="Genomic_DNA"/>
</dbReference>